<dbReference type="InterPro" id="IPR012349">
    <property type="entry name" value="Split_barrel_FMN-bd"/>
</dbReference>
<dbReference type="InParanoid" id="B8C4T8"/>
<dbReference type="GO" id="GO:0010181">
    <property type="term" value="F:FMN binding"/>
    <property type="evidence" value="ECO:0007669"/>
    <property type="project" value="InterPro"/>
</dbReference>
<reference evidence="3 4" key="2">
    <citation type="journal article" date="2008" name="Nature">
        <title>The Phaeodactylum genome reveals the evolutionary history of diatom genomes.</title>
        <authorList>
            <person name="Bowler C."/>
            <person name="Allen A.E."/>
            <person name="Badger J.H."/>
            <person name="Grimwood J."/>
            <person name="Jabbari K."/>
            <person name="Kuo A."/>
            <person name="Maheswari U."/>
            <person name="Martens C."/>
            <person name="Maumus F."/>
            <person name="Otillar R.P."/>
            <person name="Rayko E."/>
            <person name="Salamov A."/>
            <person name="Vandepoele K."/>
            <person name="Beszteri B."/>
            <person name="Gruber A."/>
            <person name="Heijde M."/>
            <person name="Katinka M."/>
            <person name="Mock T."/>
            <person name="Valentin K."/>
            <person name="Verret F."/>
            <person name="Berges J.A."/>
            <person name="Brownlee C."/>
            <person name="Cadoret J.P."/>
            <person name="Chiovitti A."/>
            <person name="Choi C.J."/>
            <person name="Coesel S."/>
            <person name="De Martino A."/>
            <person name="Detter J.C."/>
            <person name="Durkin C."/>
            <person name="Falciatore A."/>
            <person name="Fournet J."/>
            <person name="Haruta M."/>
            <person name="Huysman M.J."/>
            <person name="Jenkins B.D."/>
            <person name="Jiroutova K."/>
            <person name="Jorgensen R.E."/>
            <person name="Joubert Y."/>
            <person name="Kaplan A."/>
            <person name="Kroger N."/>
            <person name="Kroth P.G."/>
            <person name="La Roche J."/>
            <person name="Lindquist E."/>
            <person name="Lommer M."/>
            <person name="Martin-Jezequel V."/>
            <person name="Lopez P.J."/>
            <person name="Lucas S."/>
            <person name="Mangogna M."/>
            <person name="McGinnis K."/>
            <person name="Medlin L.K."/>
            <person name="Montsant A."/>
            <person name="Oudot-Le Secq M.P."/>
            <person name="Napoli C."/>
            <person name="Obornik M."/>
            <person name="Parker M.S."/>
            <person name="Petit J.L."/>
            <person name="Porcel B.M."/>
            <person name="Poulsen N."/>
            <person name="Robison M."/>
            <person name="Rychlewski L."/>
            <person name="Rynearson T.A."/>
            <person name="Schmutz J."/>
            <person name="Shapiro H."/>
            <person name="Siaut M."/>
            <person name="Stanley M."/>
            <person name="Sussman M.R."/>
            <person name="Taylor A.R."/>
            <person name="Vardi A."/>
            <person name="von Dassow P."/>
            <person name="Vyverman W."/>
            <person name="Willis A."/>
            <person name="Wyrwicz L.S."/>
            <person name="Rokhsar D.S."/>
            <person name="Weissenbach J."/>
            <person name="Armbrust E.V."/>
            <person name="Green B.R."/>
            <person name="Van de Peer Y."/>
            <person name="Grigoriev I.V."/>
        </authorList>
    </citation>
    <scope>NUCLEOTIDE SEQUENCE [LARGE SCALE GENOMIC DNA]</scope>
    <source>
        <strain evidence="3 4">CCMP1335</strain>
    </source>
</reference>
<dbReference type="HOGENOM" id="CLU_058669_1_2_1"/>
<sequence length="287" mass="32520">MSASNNNGDNNDALSGLSDIGRSVKSNHNSNANDDSMNWKQRIDISIARSRKIRASNYVQISTVDYETMEPRCRTVVFRGFMKGVPSDVNETLAKTTDNAVGHTSNGYQDCVMKMITDRRSNKVKELQLFQSVVECKTASASTAEMVWWFPKSSEQYRIRGRLQFIGSDGPIISYNQHPDSNANKNAYFIAERKQQWGNLSDMAREQFYWDNPGIPYSTNGGNESTIPVGGRDADGNVIQPPPETFLLMLLYPTNVDYLRLGDNYRQLDEWDESDDKCHWSSLRTNP</sequence>
<reference evidence="3 4" key="1">
    <citation type="journal article" date="2004" name="Science">
        <title>The genome of the diatom Thalassiosira pseudonana: ecology, evolution, and metabolism.</title>
        <authorList>
            <person name="Armbrust E.V."/>
            <person name="Berges J.A."/>
            <person name="Bowler C."/>
            <person name="Green B.R."/>
            <person name="Martinez D."/>
            <person name="Putnam N.H."/>
            <person name="Zhou S."/>
            <person name="Allen A.E."/>
            <person name="Apt K.E."/>
            <person name="Bechner M."/>
            <person name="Brzezinski M.A."/>
            <person name="Chaal B.K."/>
            <person name="Chiovitti A."/>
            <person name="Davis A.K."/>
            <person name="Demarest M.S."/>
            <person name="Detter J.C."/>
            <person name="Glavina T."/>
            <person name="Goodstein D."/>
            <person name="Hadi M.Z."/>
            <person name="Hellsten U."/>
            <person name="Hildebrand M."/>
            <person name="Jenkins B.D."/>
            <person name="Jurka J."/>
            <person name="Kapitonov V.V."/>
            <person name="Kroger N."/>
            <person name="Lau W.W."/>
            <person name="Lane T.W."/>
            <person name="Larimer F.W."/>
            <person name="Lippmeier J.C."/>
            <person name="Lucas S."/>
            <person name="Medina M."/>
            <person name="Montsant A."/>
            <person name="Obornik M."/>
            <person name="Parker M.S."/>
            <person name="Palenik B."/>
            <person name="Pazour G.J."/>
            <person name="Richardson P.M."/>
            <person name="Rynearson T.A."/>
            <person name="Saito M.A."/>
            <person name="Schwartz D.C."/>
            <person name="Thamatrakoln K."/>
            <person name="Valentin K."/>
            <person name="Vardi A."/>
            <person name="Wilkerson F.P."/>
            <person name="Rokhsar D.S."/>
        </authorList>
    </citation>
    <scope>NUCLEOTIDE SEQUENCE [LARGE SCALE GENOMIC DNA]</scope>
    <source>
        <strain evidence="3 4">CCMP1335</strain>
    </source>
</reference>
<proteinExistence type="predicted"/>
<gene>
    <name evidence="3" type="ORF">THAPSDRAFT_6612</name>
</gene>
<keyword evidence="4" id="KW-1185">Reference proteome</keyword>
<dbReference type="AlphaFoldDB" id="B8C4T8"/>
<feature type="compositionally biased region" description="Polar residues" evidence="1">
    <location>
        <begin position="24"/>
        <end position="36"/>
    </location>
</feature>
<dbReference type="Gene3D" id="2.30.110.10">
    <property type="entry name" value="Electron Transport, Fmn-binding Protein, Chain A"/>
    <property type="match status" value="1"/>
</dbReference>
<evidence type="ECO:0000313" key="4">
    <source>
        <dbReference type="Proteomes" id="UP000001449"/>
    </source>
</evidence>
<dbReference type="EMBL" id="CM000643">
    <property type="protein sequence ID" value="EED91383.1"/>
    <property type="molecule type" value="Genomic_DNA"/>
</dbReference>
<dbReference type="RefSeq" id="XP_002291276.1">
    <property type="nucleotide sequence ID" value="XM_002291240.1"/>
</dbReference>
<feature type="compositionally biased region" description="Low complexity" evidence="1">
    <location>
        <begin position="1"/>
        <end position="17"/>
    </location>
</feature>
<dbReference type="STRING" id="35128.B8C4T8"/>
<evidence type="ECO:0000256" key="1">
    <source>
        <dbReference type="SAM" id="MobiDB-lite"/>
    </source>
</evidence>
<dbReference type="eggNOG" id="KOG4558">
    <property type="taxonomic scope" value="Eukaryota"/>
</dbReference>
<dbReference type="PANTHER" id="PTHR28243:SF1">
    <property type="entry name" value="PYRIDOXAMINE 5'-PHOSPHATE OXIDASE ALR4036 FAMILY FMN-BINDING DOMAIN-CONTAINING PROTEIN"/>
    <property type="match status" value="1"/>
</dbReference>
<dbReference type="PaxDb" id="35128-Thaps6612"/>
<dbReference type="InterPro" id="IPR024624">
    <property type="entry name" value="Pyridox_Oxase_Alr4036_FMN-bd"/>
</dbReference>
<dbReference type="PANTHER" id="PTHR28243">
    <property type="entry name" value="AGL049CP"/>
    <property type="match status" value="1"/>
</dbReference>
<dbReference type="GeneID" id="7446572"/>
<evidence type="ECO:0000259" key="2">
    <source>
        <dbReference type="Pfam" id="PF12766"/>
    </source>
</evidence>
<dbReference type="KEGG" id="tps:THAPSDRAFT_6612"/>
<feature type="domain" description="Pyridoxamine 5'-phosphate oxidase Alr4036 family FMN-binding" evidence="2">
    <location>
        <begin position="37"/>
        <end position="166"/>
    </location>
</feature>
<name>B8C4T8_THAPS</name>
<evidence type="ECO:0000313" key="3">
    <source>
        <dbReference type="EMBL" id="EED91383.1"/>
    </source>
</evidence>
<dbReference type="Pfam" id="PF12766">
    <property type="entry name" value="Pyridox_oxase_2"/>
    <property type="match status" value="1"/>
</dbReference>
<accession>B8C4T8</accession>
<dbReference type="SUPFAM" id="SSF50475">
    <property type="entry name" value="FMN-binding split barrel"/>
    <property type="match status" value="1"/>
</dbReference>
<organism evidence="3 4">
    <name type="scientific">Thalassiosira pseudonana</name>
    <name type="common">Marine diatom</name>
    <name type="synonym">Cyclotella nana</name>
    <dbReference type="NCBI Taxonomy" id="35128"/>
    <lineage>
        <taxon>Eukaryota</taxon>
        <taxon>Sar</taxon>
        <taxon>Stramenopiles</taxon>
        <taxon>Ochrophyta</taxon>
        <taxon>Bacillariophyta</taxon>
        <taxon>Coscinodiscophyceae</taxon>
        <taxon>Thalassiosirophycidae</taxon>
        <taxon>Thalassiosirales</taxon>
        <taxon>Thalassiosiraceae</taxon>
        <taxon>Thalassiosira</taxon>
    </lineage>
</organism>
<dbReference type="Proteomes" id="UP000001449">
    <property type="component" value="Chromosome 6"/>
</dbReference>
<feature type="region of interest" description="Disordered" evidence="1">
    <location>
        <begin position="1"/>
        <end position="36"/>
    </location>
</feature>
<protein>
    <recommendedName>
        <fullName evidence="2">Pyridoxamine 5'-phosphate oxidase Alr4036 family FMN-binding domain-containing protein</fullName>
    </recommendedName>
</protein>
<dbReference type="OMA" id="CVMKMIT"/>